<proteinExistence type="predicted"/>
<dbReference type="AlphaFoldDB" id="A0A6J4V525"/>
<evidence type="ECO:0000256" key="1">
    <source>
        <dbReference type="SAM" id="MobiDB-lite"/>
    </source>
</evidence>
<protein>
    <submittedName>
        <fullName evidence="2">Uncharacterized protein</fullName>
    </submittedName>
</protein>
<evidence type="ECO:0000313" key="2">
    <source>
        <dbReference type="EMBL" id="CAA9567103.1"/>
    </source>
</evidence>
<gene>
    <name evidence="2" type="ORF">AVDCRST_MAG88-1996</name>
</gene>
<dbReference type="EMBL" id="CADCWM010000533">
    <property type="protein sequence ID" value="CAA9567103.1"/>
    <property type="molecule type" value="Genomic_DNA"/>
</dbReference>
<feature type="compositionally biased region" description="Basic and acidic residues" evidence="1">
    <location>
        <begin position="31"/>
        <end position="41"/>
    </location>
</feature>
<organism evidence="2">
    <name type="scientific">uncultured Thermomicrobiales bacterium</name>
    <dbReference type="NCBI Taxonomy" id="1645740"/>
    <lineage>
        <taxon>Bacteria</taxon>
        <taxon>Pseudomonadati</taxon>
        <taxon>Thermomicrobiota</taxon>
        <taxon>Thermomicrobia</taxon>
        <taxon>Thermomicrobiales</taxon>
        <taxon>environmental samples</taxon>
    </lineage>
</organism>
<name>A0A6J4V525_9BACT</name>
<accession>A0A6J4V525</accession>
<feature type="region of interest" description="Disordered" evidence="1">
    <location>
        <begin position="1"/>
        <end position="41"/>
    </location>
</feature>
<reference evidence="2" key="1">
    <citation type="submission" date="2020-02" db="EMBL/GenBank/DDBJ databases">
        <authorList>
            <person name="Meier V. D."/>
        </authorList>
    </citation>
    <scope>NUCLEOTIDE SEQUENCE</scope>
    <source>
        <strain evidence="2">AVDCRST_MAG88</strain>
    </source>
</reference>
<sequence length="41" mass="4703">MRTADVPARAIERGATTHSTPPRVNRLAVRQRRDIAGRRHR</sequence>